<dbReference type="PANTHER" id="PTHR44029:SF1">
    <property type="entry name" value="DNAJ HOMOLOG SUBFAMILY C MEMBER 21"/>
    <property type="match status" value="1"/>
</dbReference>
<keyword evidence="4" id="KW-1185">Reference proteome</keyword>
<evidence type="ECO:0000313" key="3">
    <source>
        <dbReference type="EMBL" id="GBE87630.1"/>
    </source>
</evidence>
<dbReference type="Pfam" id="PF00226">
    <property type="entry name" value="DnaJ"/>
    <property type="match status" value="1"/>
</dbReference>
<evidence type="ECO:0000259" key="2">
    <source>
        <dbReference type="PROSITE" id="PS50076"/>
    </source>
</evidence>
<dbReference type="InterPro" id="IPR054076">
    <property type="entry name" value="ZUO1-like_ZHD"/>
</dbReference>
<evidence type="ECO:0000313" key="4">
    <source>
        <dbReference type="Proteomes" id="UP000287166"/>
    </source>
</evidence>
<dbReference type="OrthoDB" id="5894at2759"/>
<evidence type="ECO:0000256" key="1">
    <source>
        <dbReference type="SAM" id="MobiDB-lite"/>
    </source>
</evidence>
<gene>
    <name evidence="3" type="ORF">SCP_1103070</name>
</gene>
<dbReference type="Pfam" id="PF21884">
    <property type="entry name" value="ZUO1-like_ZHD"/>
    <property type="match status" value="1"/>
</dbReference>
<dbReference type="SUPFAM" id="SSF46565">
    <property type="entry name" value="Chaperone J-domain"/>
    <property type="match status" value="1"/>
</dbReference>
<dbReference type="Proteomes" id="UP000287166">
    <property type="component" value="Unassembled WGS sequence"/>
</dbReference>
<organism evidence="3 4">
    <name type="scientific">Sparassis crispa</name>
    <dbReference type="NCBI Taxonomy" id="139825"/>
    <lineage>
        <taxon>Eukaryota</taxon>
        <taxon>Fungi</taxon>
        <taxon>Dikarya</taxon>
        <taxon>Basidiomycota</taxon>
        <taxon>Agaricomycotina</taxon>
        <taxon>Agaricomycetes</taxon>
        <taxon>Polyporales</taxon>
        <taxon>Sparassidaceae</taxon>
        <taxon>Sparassis</taxon>
    </lineage>
</organism>
<feature type="region of interest" description="Disordered" evidence="1">
    <location>
        <begin position="88"/>
        <end position="141"/>
    </location>
</feature>
<feature type="compositionally biased region" description="Polar residues" evidence="1">
    <location>
        <begin position="121"/>
        <end position="133"/>
    </location>
</feature>
<dbReference type="SMART" id="SM00271">
    <property type="entry name" value="DnaJ"/>
    <property type="match status" value="1"/>
</dbReference>
<dbReference type="AlphaFoldDB" id="A0A401GZP5"/>
<comment type="caution">
    <text evidence="3">The sequence shown here is derived from an EMBL/GenBank/DDBJ whole genome shotgun (WGS) entry which is preliminary data.</text>
</comment>
<dbReference type="STRING" id="139825.A0A401GZP5"/>
<dbReference type="PROSITE" id="PS00636">
    <property type="entry name" value="DNAJ_1"/>
    <property type="match status" value="1"/>
</dbReference>
<protein>
    <submittedName>
        <fullName evidence="3">DnaJ-domain-containing protein</fullName>
    </submittedName>
</protein>
<dbReference type="InterPro" id="IPR036869">
    <property type="entry name" value="J_dom_sf"/>
</dbReference>
<dbReference type="InterPro" id="IPR018253">
    <property type="entry name" value="DnaJ_domain_CS"/>
</dbReference>
<reference evidence="3 4" key="1">
    <citation type="journal article" date="2018" name="Sci. Rep.">
        <title>Genome sequence of the cauliflower mushroom Sparassis crispa (Hanabiratake) and its association with beneficial usage.</title>
        <authorList>
            <person name="Kiyama R."/>
            <person name="Furutani Y."/>
            <person name="Kawaguchi K."/>
            <person name="Nakanishi T."/>
        </authorList>
    </citation>
    <scope>NUCLEOTIDE SEQUENCE [LARGE SCALE GENOMIC DNA]</scope>
</reference>
<dbReference type="GeneID" id="38784547"/>
<dbReference type="InterPro" id="IPR051964">
    <property type="entry name" value="Chaperone_stress_response"/>
</dbReference>
<dbReference type="CDD" id="cd06257">
    <property type="entry name" value="DnaJ"/>
    <property type="match status" value="1"/>
</dbReference>
<dbReference type="InterPro" id="IPR001623">
    <property type="entry name" value="DnaJ_domain"/>
</dbReference>
<dbReference type="PANTHER" id="PTHR44029">
    <property type="entry name" value="DNAJ HOMOLOG SUBFAMILY C MEMBER 21"/>
    <property type="match status" value="1"/>
</dbReference>
<dbReference type="RefSeq" id="XP_027618543.1">
    <property type="nucleotide sequence ID" value="XM_027762742.1"/>
</dbReference>
<sequence>MGAAESTAQNTEDNRFVSGDHYTVLGITESATAEEIRVAFRKLALVHHPDKNMNDVEGATQRFAAVQQAYEILSNDQDRAYYDSQKAFRVPQPTQKEEQEEEVTSTMPGFLRPEARPEQVTPESASRRTQPNGSWRGDGRSSPTFNSKKILTFEDIIRFHLLLSPELDFFGDGTHSFYALYHEIFHRIAADEPDFKADSYMCFGNSATPWKLPRIFKQMRPSPVSVADFYDSWMKFETSKDFSSVVDLQTSNAGSRKTQKKTRQKNNYLLRKAADDYNQAVRALVTMVRAVDPRYICRKSPCMCRACYAENFQKTRRRR</sequence>
<dbReference type="PRINTS" id="PR00625">
    <property type="entry name" value="JDOMAIN"/>
</dbReference>
<dbReference type="InParanoid" id="A0A401GZP5"/>
<dbReference type="Gene3D" id="1.10.287.110">
    <property type="entry name" value="DnaJ domain"/>
    <property type="match status" value="1"/>
</dbReference>
<name>A0A401GZP5_9APHY</name>
<accession>A0A401GZP5</accession>
<dbReference type="EMBL" id="BFAD01000011">
    <property type="protein sequence ID" value="GBE87630.1"/>
    <property type="molecule type" value="Genomic_DNA"/>
</dbReference>
<proteinExistence type="predicted"/>
<dbReference type="GO" id="GO:0005737">
    <property type="term" value="C:cytoplasm"/>
    <property type="evidence" value="ECO:0007669"/>
    <property type="project" value="TreeGrafter"/>
</dbReference>
<feature type="domain" description="J" evidence="2">
    <location>
        <begin position="20"/>
        <end position="86"/>
    </location>
</feature>
<dbReference type="PROSITE" id="PS50076">
    <property type="entry name" value="DNAJ_2"/>
    <property type="match status" value="1"/>
</dbReference>